<feature type="transmembrane region" description="Helical" evidence="7">
    <location>
        <begin position="146"/>
        <end position="168"/>
    </location>
</feature>
<dbReference type="HOGENOM" id="CLU_063025_0_0_0"/>
<reference evidence="9 10" key="2">
    <citation type="journal article" date="2011" name="Stand. Genomic Sci.">
        <title>Complete genome sequence of Oceanithermus profundus type strain (506).</title>
        <authorList>
            <person name="Pati A."/>
            <person name="Zhang X."/>
            <person name="Lapidus A."/>
            <person name="Nolan M."/>
            <person name="Lucas S."/>
            <person name="Del Rio T.G."/>
            <person name="Tice H."/>
            <person name="Cheng J.F."/>
            <person name="Tapia R."/>
            <person name="Han C."/>
            <person name="Goodwin L."/>
            <person name="Pitluck S."/>
            <person name="Liolios K."/>
            <person name="Pagani I."/>
            <person name="Ivanova N."/>
            <person name="Mavromatis K."/>
            <person name="Chen A."/>
            <person name="Palaniappan K."/>
            <person name="Hauser L."/>
            <person name="Jeffries C.D."/>
            <person name="Brambilla E.M."/>
            <person name="Rohl A."/>
            <person name="Mwirichia R."/>
            <person name="Rohde M."/>
            <person name="Tindall B.J."/>
            <person name="Sikorski J."/>
            <person name="Wirth R."/>
            <person name="Goker M."/>
            <person name="Woyke T."/>
            <person name="Detter J.C."/>
            <person name="Bristow J."/>
            <person name="Eisen J.A."/>
            <person name="Markowitz V."/>
            <person name="Hugenholtz P."/>
            <person name="Kyrpides N.C."/>
            <person name="Klenk H.P."/>
            <person name="Land M."/>
        </authorList>
    </citation>
    <scope>NUCLEOTIDE SEQUENCE [LARGE SCALE GENOMIC DNA]</scope>
    <source>
        <strain evidence="10">DSM 14977 / NBRC 100410 / VKM B-2274 / 506</strain>
    </source>
</reference>
<organism evidence="9 10">
    <name type="scientific">Oceanithermus profundus (strain DSM 14977 / NBRC 100410 / VKM B-2274 / 506)</name>
    <dbReference type="NCBI Taxonomy" id="670487"/>
    <lineage>
        <taxon>Bacteria</taxon>
        <taxon>Thermotogati</taxon>
        <taxon>Deinococcota</taxon>
        <taxon>Deinococci</taxon>
        <taxon>Thermales</taxon>
        <taxon>Thermaceae</taxon>
        <taxon>Oceanithermus</taxon>
    </lineage>
</organism>
<dbReference type="EMBL" id="CP002361">
    <property type="protein sequence ID" value="ADR36133.1"/>
    <property type="molecule type" value="Genomic_DNA"/>
</dbReference>
<dbReference type="RefSeq" id="WP_013457303.1">
    <property type="nucleotide sequence ID" value="NC_014761.1"/>
</dbReference>
<evidence type="ECO:0000256" key="5">
    <source>
        <dbReference type="ARBA" id="ARBA00022989"/>
    </source>
</evidence>
<dbReference type="Pfam" id="PF03600">
    <property type="entry name" value="CitMHS"/>
    <property type="match status" value="1"/>
</dbReference>
<evidence type="ECO:0000256" key="2">
    <source>
        <dbReference type="ARBA" id="ARBA00022448"/>
    </source>
</evidence>
<feature type="domain" description="Citrate transporter-like" evidence="8">
    <location>
        <begin position="14"/>
        <end position="280"/>
    </location>
</feature>
<feature type="transmembrane region" description="Helical" evidence="7">
    <location>
        <begin position="286"/>
        <end position="309"/>
    </location>
</feature>
<keyword evidence="10" id="KW-1185">Reference proteome</keyword>
<evidence type="ECO:0000256" key="1">
    <source>
        <dbReference type="ARBA" id="ARBA00004651"/>
    </source>
</evidence>
<keyword evidence="2" id="KW-0813">Transport</keyword>
<keyword evidence="5 7" id="KW-1133">Transmembrane helix</keyword>
<evidence type="ECO:0000256" key="6">
    <source>
        <dbReference type="ARBA" id="ARBA00023136"/>
    </source>
</evidence>
<dbReference type="InterPro" id="IPR004680">
    <property type="entry name" value="Cit_transptr-like_dom"/>
</dbReference>
<dbReference type="OrthoDB" id="3177666at2"/>
<evidence type="ECO:0000259" key="8">
    <source>
        <dbReference type="Pfam" id="PF03600"/>
    </source>
</evidence>
<feature type="transmembrane region" description="Helical" evidence="7">
    <location>
        <begin position="73"/>
        <end position="96"/>
    </location>
</feature>
<sequence length="350" mass="37795" precursor="true">MRAWLKREALLGTAALGLVLSSLLLGRLPRYDASDAEVLLVLYALLVLAKGLERHGAVRALASRLERGRWPGLRLVGLTFFLSMFVTNDVALLAVLPVSLRLHGAALEALAVLEVLAANAGSALSPVGNPQNLFLYWFYGVPLDRFVGAIAPFSLFFLPLLLALAWLWDRQNPVRPAAAAAGPDRGAAAYLVLFVLFVPVVLRWVPAWLAVFVPLAVALFDRAALRVDYALLATFAAFFGLTDNLRAALAPLPLHPHHVFLSAALLSQLISNVPAALLLADFTRDWPALLWGVSVGGFGTLLASLANLIGYRLVRQALPECAPAFLQRYHLLGFAFLLLGMGLYRIVGPG</sequence>
<reference evidence="10" key="1">
    <citation type="submission" date="2010-11" db="EMBL/GenBank/DDBJ databases">
        <title>The complete sequence of chromosome of Oceanithermus profundus DSM 14977.</title>
        <authorList>
            <consortium name="US DOE Joint Genome Institute (JGI-PGF)"/>
            <person name="Lucas S."/>
            <person name="Copeland A."/>
            <person name="Lapidus A."/>
            <person name="Bruce D."/>
            <person name="Goodwin L."/>
            <person name="Pitluck S."/>
            <person name="Kyrpides N."/>
            <person name="Mavromatis K."/>
            <person name="Pagani I."/>
            <person name="Ivanova N."/>
            <person name="Zhang X."/>
            <person name="Brettin T."/>
            <person name="Detter J.C."/>
            <person name="Tapia R."/>
            <person name="Han C."/>
            <person name="Land M."/>
            <person name="Hauser L."/>
            <person name="Markowitz V."/>
            <person name="Cheng J.-F."/>
            <person name="Hugenholtz P."/>
            <person name="Woyke T."/>
            <person name="Wu D."/>
            <person name="Tindall B."/>
            <person name="Faehnrich R."/>
            <person name="Brambilla E."/>
            <person name="Klenk H.-P."/>
            <person name="Eisen J.A."/>
        </authorList>
    </citation>
    <scope>NUCLEOTIDE SEQUENCE [LARGE SCALE GENOMIC DNA]</scope>
    <source>
        <strain evidence="10">DSM 14977 / NBRC 100410 / VKM B-2274 / 506</strain>
    </source>
</reference>
<dbReference type="STRING" id="670487.Ocepr_0675"/>
<proteinExistence type="predicted"/>
<name>E4U843_OCEP5</name>
<evidence type="ECO:0000256" key="3">
    <source>
        <dbReference type="ARBA" id="ARBA00022475"/>
    </source>
</evidence>
<dbReference type="AlphaFoldDB" id="E4U843"/>
<feature type="transmembrane region" description="Helical" evidence="7">
    <location>
        <begin position="259"/>
        <end position="280"/>
    </location>
</feature>
<dbReference type="PANTHER" id="PTHR43302:SF5">
    <property type="entry name" value="TRANSPORTER ARSB-RELATED"/>
    <property type="match status" value="1"/>
</dbReference>
<accession>E4U843</accession>
<gene>
    <name evidence="9" type="ordered locus">Ocepr_0675</name>
</gene>
<dbReference type="PANTHER" id="PTHR43302">
    <property type="entry name" value="TRANSPORTER ARSB-RELATED"/>
    <property type="match status" value="1"/>
</dbReference>
<feature type="transmembrane region" description="Helical" evidence="7">
    <location>
        <begin position="329"/>
        <end position="347"/>
    </location>
</feature>
<evidence type="ECO:0000313" key="10">
    <source>
        <dbReference type="Proteomes" id="UP000008722"/>
    </source>
</evidence>
<dbReference type="Proteomes" id="UP000008722">
    <property type="component" value="Chromosome"/>
</dbReference>
<dbReference type="GO" id="GO:0055085">
    <property type="term" value="P:transmembrane transport"/>
    <property type="evidence" value="ECO:0007669"/>
    <property type="project" value="InterPro"/>
</dbReference>
<feature type="transmembrane region" description="Helical" evidence="7">
    <location>
        <begin position="36"/>
        <end position="52"/>
    </location>
</feature>
<dbReference type="KEGG" id="opr:Ocepr_0675"/>
<dbReference type="GO" id="GO:0005886">
    <property type="term" value="C:plasma membrane"/>
    <property type="evidence" value="ECO:0007669"/>
    <property type="project" value="UniProtKB-SubCell"/>
</dbReference>
<evidence type="ECO:0000313" key="9">
    <source>
        <dbReference type="EMBL" id="ADR36133.1"/>
    </source>
</evidence>
<keyword evidence="4 7" id="KW-0812">Transmembrane</keyword>
<feature type="transmembrane region" description="Helical" evidence="7">
    <location>
        <begin position="229"/>
        <end position="247"/>
    </location>
</feature>
<evidence type="ECO:0000256" key="4">
    <source>
        <dbReference type="ARBA" id="ARBA00022692"/>
    </source>
</evidence>
<keyword evidence="3" id="KW-1003">Cell membrane</keyword>
<comment type="subcellular location">
    <subcellularLocation>
        <location evidence="1">Cell membrane</location>
        <topology evidence="1">Multi-pass membrane protein</topology>
    </subcellularLocation>
</comment>
<feature type="transmembrane region" description="Helical" evidence="7">
    <location>
        <begin position="189"/>
        <end position="217"/>
    </location>
</feature>
<keyword evidence="6 7" id="KW-0472">Membrane</keyword>
<dbReference type="eggNOG" id="COG1055">
    <property type="taxonomic scope" value="Bacteria"/>
</dbReference>
<protein>
    <submittedName>
        <fullName evidence="9">Citrate transporter</fullName>
    </submittedName>
</protein>
<evidence type="ECO:0000256" key="7">
    <source>
        <dbReference type="SAM" id="Phobius"/>
    </source>
</evidence>